<dbReference type="HOGENOM" id="CLU_2882150_0_0_10"/>
<reference evidence="3" key="1">
    <citation type="journal article" date="2011" name="Stand. Genomic Sci.">
        <title>Non-contiguous finished genome sequence of the opportunistic oral pathogen Prevotella multisaccharivorax type strain (PPPA20).</title>
        <authorList>
            <person name="Pati A."/>
            <person name="Gronow S."/>
            <person name="Lu M."/>
            <person name="Lapidus A."/>
            <person name="Nolan M."/>
            <person name="Lucas S."/>
            <person name="Hammon N."/>
            <person name="Deshpande S."/>
            <person name="Cheng J.F."/>
            <person name="Tapia R."/>
            <person name="Han C."/>
            <person name="Goodwin L."/>
            <person name="Pitluck S."/>
            <person name="Liolios K."/>
            <person name="Pagani I."/>
            <person name="Mavromatis K."/>
            <person name="Mikhailova N."/>
            <person name="Huntemann M."/>
            <person name="Chen A."/>
            <person name="Palaniappan K."/>
            <person name="Land M."/>
            <person name="Hauser L."/>
            <person name="Detter J.C."/>
            <person name="Brambilla E.M."/>
            <person name="Rohde M."/>
            <person name="Goker M."/>
            <person name="Woyke T."/>
            <person name="Bristow J."/>
            <person name="Eisen J.A."/>
            <person name="Markowitz V."/>
            <person name="Hugenholtz P."/>
            <person name="Kyrpides N.C."/>
            <person name="Klenk H.P."/>
            <person name="Ivanova N."/>
        </authorList>
    </citation>
    <scope>NUCLEOTIDE SEQUENCE [LARGE SCALE GENOMIC DNA]</scope>
    <source>
        <strain evidence="3">DSM 17128</strain>
    </source>
</reference>
<protein>
    <submittedName>
        <fullName evidence="2">Uncharacterized protein</fullName>
    </submittedName>
</protein>
<dbReference type="STRING" id="688246.Premu_0072"/>
<keyword evidence="1" id="KW-0472">Membrane</keyword>
<gene>
    <name evidence="2" type="ORF">Premu_0072</name>
</gene>
<dbReference type="AlphaFoldDB" id="F8N5A7"/>
<accession>F8N5A7</accession>
<evidence type="ECO:0000313" key="2">
    <source>
        <dbReference type="EMBL" id="EGN58272.1"/>
    </source>
</evidence>
<evidence type="ECO:0000256" key="1">
    <source>
        <dbReference type="SAM" id="Phobius"/>
    </source>
</evidence>
<dbReference type="EMBL" id="GL945016">
    <property type="protein sequence ID" value="EGN58272.1"/>
    <property type="molecule type" value="Genomic_DNA"/>
</dbReference>
<sequence>MAIERLNVITSRMTNDVSIYSRNSTNCRIALMLITVNMIMPAYIIVENEKSNIEYSSSGKSAF</sequence>
<organism evidence="2 3">
    <name type="scientific">Hallella multisaccharivorax DSM 17128</name>
    <dbReference type="NCBI Taxonomy" id="688246"/>
    <lineage>
        <taxon>Bacteria</taxon>
        <taxon>Pseudomonadati</taxon>
        <taxon>Bacteroidota</taxon>
        <taxon>Bacteroidia</taxon>
        <taxon>Bacteroidales</taxon>
        <taxon>Prevotellaceae</taxon>
        <taxon>Hallella</taxon>
    </lineage>
</organism>
<keyword evidence="1" id="KW-0812">Transmembrane</keyword>
<keyword evidence="1" id="KW-1133">Transmembrane helix</keyword>
<keyword evidence="3" id="KW-1185">Reference proteome</keyword>
<feature type="transmembrane region" description="Helical" evidence="1">
    <location>
        <begin position="29"/>
        <end position="46"/>
    </location>
</feature>
<name>F8N5A7_9BACT</name>
<dbReference type="Proteomes" id="UP000002772">
    <property type="component" value="Unassembled WGS sequence"/>
</dbReference>
<evidence type="ECO:0000313" key="3">
    <source>
        <dbReference type="Proteomes" id="UP000002772"/>
    </source>
</evidence>
<proteinExistence type="predicted"/>